<dbReference type="InterPro" id="IPR053832">
    <property type="entry name" value="DUF6924"/>
</dbReference>
<dbReference type="Proteomes" id="UP000249341">
    <property type="component" value="Unassembled WGS sequence"/>
</dbReference>
<dbReference type="AlphaFoldDB" id="A0A327Z220"/>
<name>A0A327Z220_9ACTN</name>
<sequence>MENLSRIGDYRMATFVSDTVYAGATVQQLVDADATADIDYKVFYLFVVDTKTLADDEHPLLAVDLDTEPGRSFRVPVQFYADVSANLSIANMDFADFADAVDATGTYRGFD</sequence>
<dbReference type="Pfam" id="PF21962">
    <property type="entry name" value="DUF6924"/>
    <property type="match status" value="1"/>
</dbReference>
<protein>
    <recommendedName>
        <fullName evidence="1">DUF6924 domain-containing protein</fullName>
    </recommendedName>
</protein>
<feature type="domain" description="DUF6924" evidence="1">
    <location>
        <begin position="12"/>
        <end position="110"/>
    </location>
</feature>
<dbReference type="OrthoDB" id="7854965at2"/>
<keyword evidence="3" id="KW-1185">Reference proteome</keyword>
<evidence type="ECO:0000313" key="2">
    <source>
        <dbReference type="EMBL" id="RAK28664.1"/>
    </source>
</evidence>
<evidence type="ECO:0000259" key="1">
    <source>
        <dbReference type="Pfam" id="PF21962"/>
    </source>
</evidence>
<organism evidence="2 3">
    <name type="scientific">Actinoplanes lutulentus</name>
    <dbReference type="NCBI Taxonomy" id="1287878"/>
    <lineage>
        <taxon>Bacteria</taxon>
        <taxon>Bacillati</taxon>
        <taxon>Actinomycetota</taxon>
        <taxon>Actinomycetes</taxon>
        <taxon>Micromonosporales</taxon>
        <taxon>Micromonosporaceae</taxon>
        <taxon>Actinoplanes</taxon>
    </lineage>
</organism>
<reference evidence="2 3" key="1">
    <citation type="submission" date="2018-06" db="EMBL/GenBank/DDBJ databases">
        <title>Genomic Encyclopedia of Type Strains, Phase III (KMG-III): the genomes of soil and plant-associated and newly described type strains.</title>
        <authorList>
            <person name="Whitman W."/>
        </authorList>
    </citation>
    <scope>NUCLEOTIDE SEQUENCE [LARGE SCALE GENOMIC DNA]</scope>
    <source>
        <strain evidence="2 3">CGMCC 4.7090</strain>
    </source>
</reference>
<comment type="caution">
    <text evidence="2">The sequence shown here is derived from an EMBL/GenBank/DDBJ whole genome shotgun (WGS) entry which is preliminary data.</text>
</comment>
<accession>A0A327Z220</accession>
<gene>
    <name evidence="2" type="ORF">B0I29_1191</name>
</gene>
<proteinExistence type="predicted"/>
<dbReference type="EMBL" id="QLMJ01000019">
    <property type="protein sequence ID" value="RAK28664.1"/>
    <property type="molecule type" value="Genomic_DNA"/>
</dbReference>
<evidence type="ECO:0000313" key="3">
    <source>
        <dbReference type="Proteomes" id="UP000249341"/>
    </source>
</evidence>